<dbReference type="GO" id="GO:0034464">
    <property type="term" value="C:BBSome"/>
    <property type="evidence" value="ECO:0007669"/>
    <property type="project" value="InterPro"/>
</dbReference>
<feature type="compositionally biased region" description="Polar residues" evidence="1">
    <location>
        <begin position="149"/>
        <end position="164"/>
    </location>
</feature>
<gene>
    <name evidence="2" type="ORF">BCR32DRAFT_325153</name>
</gene>
<dbReference type="OrthoDB" id="2154978at2759"/>
<feature type="region of interest" description="Disordered" evidence="1">
    <location>
        <begin position="234"/>
        <end position="261"/>
    </location>
</feature>
<keyword evidence="3" id="KW-1185">Reference proteome</keyword>
<reference evidence="2 3" key="2">
    <citation type="submission" date="2016-08" db="EMBL/GenBank/DDBJ databases">
        <title>Pervasive Adenine N6-methylation of Active Genes in Fungi.</title>
        <authorList>
            <consortium name="DOE Joint Genome Institute"/>
            <person name="Mondo S.J."/>
            <person name="Dannebaum R.O."/>
            <person name="Kuo R.C."/>
            <person name="Labutti K."/>
            <person name="Haridas S."/>
            <person name="Kuo A."/>
            <person name="Salamov A."/>
            <person name="Ahrendt S.R."/>
            <person name="Lipzen A."/>
            <person name="Sullivan W."/>
            <person name="Andreopoulos W.B."/>
            <person name="Clum A."/>
            <person name="Lindquist E."/>
            <person name="Daum C."/>
            <person name="Ramamoorthy G.K."/>
            <person name="Gryganskyi A."/>
            <person name="Culley D."/>
            <person name="Magnuson J.K."/>
            <person name="James T.Y."/>
            <person name="O'Malley M.A."/>
            <person name="Stajich J.E."/>
            <person name="Spatafora J.W."/>
            <person name="Visel A."/>
            <person name="Grigoriev I.V."/>
        </authorList>
    </citation>
    <scope>NUCLEOTIDE SEQUENCE [LARGE SCALE GENOMIC DNA]</scope>
    <source>
        <strain evidence="2 3">S4</strain>
    </source>
</reference>
<feature type="region of interest" description="Disordered" evidence="1">
    <location>
        <begin position="41"/>
        <end position="164"/>
    </location>
</feature>
<evidence type="ECO:0000313" key="2">
    <source>
        <dbReference type="EMBL" id="ORX86052.1"/>
    </source>
</evidence>
<proteinExistence type="predicted"/>
<dbReference type="Proteomes" id="UP000193944">
    <property type="component" value="Unassembled WGS sequence"/>
</dbReference>
<organism evidence="2 3">
    <name type="scientific">Anaeromyces robustus</name>
    <dbReference type="NCBI Taxonomy" id="1754192"/>
    <lineage>
        <taxon>Eukaryota</taxon>
        <taxon>Fungi</taxon>
        <taxon>Fungi incertae sedis</taxon>
        <taxon>Chytridiomycota</taxon>
        <taxon>Chytridiomycota incertae sedis</taxon>
        <taxon>Neocallimastigomycetes</taxon>
        <taxon>Neocallimastigales</taxon>
        <taxon>Neocallimastigaceae</taxon>
        <taxon>Anaeromyces</taxon>
    </lineage>
</organism>
<protein>
    <submittedName>
        <fullName evidence="2">Uncharacterized protein</fullName>
    </submittedName>
</protein>
<comment type="caution">
    <text evidence="2">The sequence shown here is derived from an EMBL/GenBank/DDBJ whole genome shotgun (WGS) entry which is preliminary data.</text>
</comment>
<feature type="compositionally biased region" description="Basic and acidic residues" evidence="1">
    <location>
        <begin position="46"/>
        <end position="62"/>
    </location>
</feature>
<dbReference type="AlphaFoldDB" id="A0A1Y1XK11"/>
<dbReference type="Pfam" id="PF14777">
    <property type="entry name" value="BBIP10"/>
    <property type="match status" value="1"/>
</dbReference>
<sequence>MSDENIEEKRKVSIKYADSGVKFNNFEDETNNNDNEITIQIQSTDDTNKNNKNKKDKDKDKFNTYMKNRKMSILNSNKNEKDEKKSTENQNQFENSIPLKKASLTPSLSAPQNKRGGRRYSTMQFMPVKNSRITSDSIGDDSIKHSARNDLSSRQSHYSDSSNQFSSKYSFNIKEFIPQRGLLYSEFQSFNCGWELCKPKILPLKSIEIQKIEKMEKAAFKARQNTGIRLTRTTSANNNIEPKIRSNEVHTSPDPISTSNN</sequence>
<evidence type="ECO:0000313" key="3">
    <source>
        <dbReference type="Proteomes" id="UP000193944"/>
    </source>
</evidence>
<dbReference type="EMBL" id="MCFG01000026">
    <property type="protein sequence ID" value="ORX86052.1"/>
    <property type="molecule type" value="Genomic_DNA"/>
</dbReference>
<dbReference type="GO" id="GO:0060271">
    <property type="term" value="P:cilium assembly"/>
    <property type="evidence" value="ECO:0007669"/>
    <property type="project" value="InterPro"/>
</dbReference>
<evidence type="ECO:0000256" key="1">
    <source>
        <dbReference type="SAM" id="MobiDB-lite"/>
    </source>
</evidence>
<feature type="compositionally biased region" description="Basic and acidic residues" evidence="1">
    <location>
        <begin position="78"/>
        <end position="87"/>
    </location>
</feature>
<accession>A0A1Y1XK11</accession>
<name>A0A1Y1XK11_9FUNG</name>
<dbReference type="InterPro" id="IPR028233">
    <property type="entry name" value="BBIP10"/>
</dbReference>
<reference evidence="2 3" key="1">
    <citation type="submission" date="2016-08" db="EMBL/GenBank/DDBJ databases">
        <title>A Parts List for Fungal Cellulosomes Revealed by Comparative Genomics.</title>
        <authorList>
            <consortium name="DOE Joint Genome Institute"/>
            <person name="Haitjema C.H."/>
            <person name="Gilmore S.P."/>
            <person name="Henske J.K."/>
            <person name="Solomon K.V."/>
            <person name="De Groot R."/>
            <person name="Kuo A."/>
            <person name="Mondo S.J."/>
            <person name="Salamov A.A."/>
            <person name="Labutti K."/>
            <person name="Zhao Z."/>
            <person name="Chiniquy J."/>
            <person name="Barry K."/>
            <person name="Brewer H.M."/>
            <person name="Purvine S.O."/>
            <person name="Wright A.T."/>
            <person name="Boxma B."/>
            <person name="Van Alen T."/>
            <person name="Hackstein J.H."/>
            <person name="Baker S.E."/>
            <person name="Grigoriev I.V."/>
            <person name="O'Malley M.A."/>
        </authorList>
    </citation>
    <scope>NUCLEOTIDE SEQUENCE [LARGE SCALE GENOMIC DNA]</scope>
    <source>
        <strain evidence="2 3">S4</strain>
    </source>
</reference>